<evidence type="ECO:0000313" key="1">
    <source>
        <dbReference type="EMBL" id="AHE98415.1"/>
    </source>
</evidence>
<protein>
    <recommendedName>
        <fullName evidence="3">TIGR02678 family protein</fullName>
    </recommendedName>
</protein>
<evidence type="ECO:0000313" key="2">
    <source>
        <dbReference type="Proteomes" id="UP000005289"/>
    </source>
</evidence>
<sequence>MPDVLERARAEERQRALRALLMQPLMDARHPAFALVRRHQAPLREWLAAETGWHLQVESEFARLYKRPAELRDATRGAALGSGTQTTPFSRRRYALLCLILADLERGDQQITLARLGTGLIQAAADPALEAAGLRFRLDHQDERRDLVATVRLLLDYGVLARVAGDEEAFVRDQTGSDALYDINRRMLAALLVSVRGPSLVEMEGPTSDLEKRLQALTESFVPDTQEGRNRALRHALTARLLDDPVVYWDELPDDARQYLTSQRAAITRRIADATDLVPEIRAEGVAMVDPAQNLSDQSLPSEGTEGHVTLLIAAHLAEAPEGSRFTLDALAERVARWRPQYRGYWRRSALAAGSERALARQAVEQLRRLRLVALGADEQIHPLPALARFAVEPARSPQGKPLAEAADAS</sequence>
<reference evidence="1 2" key="1">
    <citation type="submission" date="2013-12" db="EMBL/GenBank/DDBJ databases">
        <authorList>
            <consortium name="DOE Joint Genome Institute"/>
            <person name="Muyzer G."/>
            <person name="Huntemann M."/>
            <person name="Han J."/>
            <person name="Chen A."/>
            <person name="Kyrpides N."/>
            <person name="Mavromatis K."/>
            <person name="Markowitz V."/>
            <person name="Palaniappan K."/>
            <person name="Ivanova N."/>
            <person name="Schaumberg A."/>
            <person name="Pati A."/>
            <person name="Liolios K."/>
            <person name="Nordberg H.P."/>
            <person name="Cantor M.N."/>
            <person name="Hua S.X."/>
            <person name="Woyke T."/>
        </authorList>
    </citation>
    <scope>NUCLEOTIDE SEQUENCE [LARGE SCALE GENOMIC DNA]</scope>
    <source>
        <strain evidence="1 2">ARh 1</strain>
    </source>
</reference>
<dbReference type="AlphaFoldDB" id="W0DNG0"/>
<dbReference type="Pfam" id="PF09661">
    <property type="entry name" value="DUF2398"/>
    <property type="match status" value="1"/>
</dbReference>
<dbReference type="KEGG" id="tti:THITH_09215"/>
<name>W0DNG0_9GAMM</name>
<proteinExistence type="predicted"/>
<organism evidence="1 2">
    <name type="scientific">Thioalkalivibrio paradoxus ARh 1</name>
    <dbReference type="NCBI Taxonomy" id="713585"/>
    <lineage>
        <taxon>Bacteria</taxon>
        <taxon>Pseudomonadati</taxon>
        <taxon>Pseudomonadota</taxon>
        <taxon>Gammaproteobacteria</taxon>
        <taxon>Chromatiales</taxon>
        <taxon>Ectothiorhodospiraceae</taxon>
        <taxon>Thioalkalivibrio</taxon>
    </lineage>
</organism>
<gene>
    <name evidence="1" type="ORF">THITH_09215</name>
</gene>
<keyword evidence="2" id="KW-1185">Reference proteome</keyword>
<dbReference type="STRING" id="713585.THITH_09215"/>
<dbReference type="NCBIfam" id="TIGR02678">
    <property type="entry name" value="TIGR02678 family protein"/>
    <property type="match status" value="1"/>
</dbReference>
<evidence type="ECO:0008006" key="3">
    <source>
        <dbReference type="Google" id="ProtNLM"/>
    </source>
</evidence>
<dbReference type="HOGENOM" id="CLU_049155_0_0_6"/>
<accession>W0DNG0</accession>
<dbReference type="EMBL" id="CP007029">
    <property type="protein sequence ID" value="AHE98415.1"/>
    <property type="molecule type" value="Genomic_DNA"/>
</dbReference>
<dbReference type="InterPro" id="IPR013494">
    <property type="entry name" value="CHP02678"/>
</dbReference>
<dbReference type="Proteomes" id="UP000005289">
    <property type="component" value="Chromosome"/>
</dbReference>